<dbReference type="GO" id="GO:0044233">
    <property type="term" value="C:mitochondria-associated endoplasmic reticulum membrane contact site"/>
    <property type="evidence" value="ECO:0007669"/>
    <property type="project" value="TreeGrafter"/>
</dbReference>
<accession>A0A922DN76</accession>
<evidence type="ECO:0000256" key="1">
    <source>
        <dbReference type="SAM" id="Phobius"/>
    </source>
</evidence>
<dbReference type="AlphaFoldDB" id="A0A922DN76"/>
<dbReference type="PANTHER" id="PTHR13040:SF2">
    <property type="entry name" value="AUTOPHAGY PROTEIN 5"/>
    <property type="match status" value="1"/>
</dbReference>
<dbReference type="InterPro" id="IPR007239">
    <property type="entry name" value="Atg5"/>
</dbReference>
<dbReference type="GO" id="GO:0034045">
    <property type="term" value="C:phagophore assembly site membrane"/>
    <property type="evidence" value="ECO:0007669"/>
    <property type="project" value="TreeGrafter"/>
</dbReference>
<protein>
    <recommendedName>
        <fullName evidence="2">Autophagy protein ATG5 UblA domain-containing protein</fullName>
    </recommendedName>
</protein>
<evidence type="ECO:0000313" key="4">
    <source>
        <dbReference type="Proteomes" id="UP000811246"/>
    </source>
</evidence>
<feature type="transmembrane region" description="Helical" evidence="1">
    <location>
        <begin position="55"/>
        <end position="75"/>
    </location>
</feature>
<dbReference type="GO" id="GO:0005776">
    <property type="term" value="C:autophagosome"/>
    <property type="evidence" value="ECO:0007669"/>
    <property type="project" value="TreeGrafter"/>
</dbReference>
<keyword evidence="1" id="KW-1133">Transmembrane helix</keyword>
<dbReference type="GO" id="GO:0006995">
    <property type="term" value="P:cellular response to nitrogen starvation"/>
    <property type="evidence" value="ECO:0007669"/>
    <property type="project" value="TreeGrafter"/>
</dbReference>
<dbReference type="GO" id="GO:0034727">
    <property type="term" value="P:piecemeal microautophagy of the nucleus"/>
    <property type="evidence" value="ECO:0007669"/>
    <property type="project" value="TreeGrafter"/>
</dbReference>
<keyword evidence="1" id="KW-0812">Transmembrane</keyword>
<dbReference type="PANTHER" id="PTHR13040">
    <property type="entry name" value="AUTOPHAGY PROTEIN 5"/>
    <property type="match status" value="1"/>
</dbReference>
<reference evidence="3" key="1">
    <citation type="submission" date="2021-01" db="EMBL/GenBank/DDBJ databases">
        <authorList>
            <person name="Lovell J.T."/>
            <person name="Bentley N."/>
            <person name="Bhattarai G."/>
            <person name="Jenkins J.W."/>
            <person name="Sreedasyam A."/>
            <person name="Alarcon Y."/>
            <person name="Bock C."/>
            <person name="Boston L."/>
            <person name="Carlson J."/>
            <person name="Cervantes K."/>
            <person name="Clermont K."/>
            <person name="Krom N."/>
            <person name="Kubenka K."/>
            <person name="Mamidi S."/>
            <person name="Mattison C."/>
            <person name="Monteros M."/>
            <person name="Pisani C."/>
            <person name="Plott C."/>
            <person name="Rajasekar S."/>
            <person name="Rhein H.S."/>
            <person name="Rohla C."/>
            <person name="Song M."/>
            <person name="Hilaire R.S."/>
            <person name="Shu S."/>
            <person name="Wells L."/>
            <person name="Wang X."/>
            <person name="Webber J."/>
            <person name="Heerema R.J."/>
            <person name="Klein P."/>
            <person name="Conner P."/>
            <person name="Grauke L."/>
            <person name="Grimwood J."/>
            <person name="Schmutz J."/>
            <person name="Randall J.J."/>
        </authorList>
    </citation>
    <scope>NUCLEOTIDE SEQUENCE</scope>
    <source>
        <tissue evidence="3">Leaf</tissue>
    </source>
</reference>
<evidence type="ECO:0000313" key="3">
    <source>
        <dbReference type="EMBL" id="KAG6687330.1"/>
    </source>
</evidence>
<gene>
    <name evidence="3" type="ORF">I3842_11G064700</name>
</gene>
<sequence>MYGKGRFRFRFISMSRKSPPSLPHSPLWYFFLAYYYFLLRYFLFSIIFVRLRTDFLFGGFFQILAPRIGYLPLLIPHIKPHFNSALPPGVDTVWFEYRGLPLKWYTVFQSFLLINVIEINLCSRQRRDDGSSGLEISLLI</sequence>
<organism evidence="3 4">
    <name type="scientific">Carya illinoinensis</name>
    <name type="common">Pecan</name>
    <dbReference type="NCBI Taxonomy" id="32201"/>
    <lineage>
        <taxon>Eukaryota</taxon>
        <taxon>Viridiplantae</taxon>
        <taxon>Streptophyta</taxon>
        <taxon>Embryophyta</taxon>
        <taxon>Tracheophyta</taxon>
        <taxon>Spermatophyta</taxon>
        <taxon>Magnoliopsida</taxon>
        <taxon>eudicotyledons</taxon>
        <taxon>Gunneridae</taxon>
        <taxon>Pentapetalae</taxon>
        <taxon>rosids</taxon>
        <taxon>fabids</taxon>
        <taxon>Fagales</taxon>
        <taxon>Juglandaceae</taxon>
        <taxon>Carya</taxon>
    </lineage>
</organism>
<feature type="domain" description="Autophagy protein ATG5 UblA" evidence="2">
    <location>
        <begin position="62"/>
        <end position="105"/>
    </location>
</feature>
<dbReference type="GO" id="GO:0061908">
    <property type="term" value="C:phagophore"/>
    <property type="evidence" value="ECO:0007669"/>
    <property type="project" value="TreeGrafter"/>
</dbReference>
<keyword evidence="1" id="KW-0472">Membrane</keyword>
<dbReference type="GO" id="GO:0000422">
    <property type="term" value="P:autophagy of mitochondrion"/>
    <property type="evidence" value="ECO:0007669"/>
    <property type="project" value="TreeGrafter"/>
</dbReference>
<dbReference type="GO" id="GO:0019776">
    <property type="term" value="F:Atg8-family ligase activity"/>
    <property type="evidence" value="ECO:0007669"/>
    <property type="project" value="TreeGrafter"/>
</dbReference>
<dbReference type="Proteomes" id="UP000811246">
    <property type="component" value="Chromosome 11"/>
</dbReference>
<name>A0A922DN76_CARIL</name>
<proteinExistence type="predicted"/>
<evidence type="ECO:0000259" key="2">
    <source>
        <dbReference type="Pfam" id="PF20638"/>
    </source>
</evidence>
<comment type="caution">
    <text evidence="3">The sequence shown here is derived from an EMBL/GenBank/DDBJ whole genome shotgun (WGS) entry which is preliminary data.</text>
</comment>
<feature type="transmembrane region" description="Helical" evidence="1">
    <location>
        <begin position="27"/>
        <end position="48"/>
    </location>
</feature>
<dbReference type="GO" id="GO:0034274">
    <property type="term" value="C:Atg12-Atg5-Atg16 complex"/>
    <property type="evidence" value="ECO:0007669"/>
    <property type="project" value="TreeGrafter"/>
</dbReference>
<dbReference type="InterPro" id="IPR048939">
    <property type="entry name" value="ATG5_UblA"/>
</dbReference>
<dbReference type="Pfam" id="PF20638">
    <property type="entry name" value="ATG5_UblA"/>
    <property type="match status" value="1"/>
</dbReference>
<feature type="transmembrane region" description="Helical" evidence="1">
    <location>
        <begin position="104"/>
        <end position="122"/>
    </location>
</feature>
<dbReference type="EMBL" id="CM031835">
    <property type="protein sequence ID" value="KAG6687330.1"/>
    <property type="molecule type" value="Genomic_DNA"/>
</dbReference>